<dbReference type="Proteomes" id="UP000561045">
    <property type="component" value="Unassembled WGS sequence"/>
</dbReference>
<dbReference type="SUPFAM" id="SSF53756">
    <property type="entry name" value="UDP-Glycosyltransferase/glycogen phosphorylase"/>
    <property type="match status" value="1"/>
</dbReference>
<evidence type="ECO:0000313" key="6">
    <source>
        <dbReference type="EMBL" id="MBB4011046.1"/>
    </source>
</evidence>
<accession>A0A840BJG4</accession>
<reference evidence="6 7" key="1">
    <citation type="submission" date="2020-08" db="EMBL/GenBank/DDBJ databases">
        <title>Genomic Encyclopedia of Type Strains, Phase IV (KMG-IV): sequencing the most valuable type-strain genomes for metagenomic binning, comparative biology and taxonomic classification.</title>
        <authorList>
            <person name="Goeker M."/>
        </authorList>
    </citation>
    <scope>NUCLEOTIDE SEQUENCE [LARGE SCALE GENOMIC DNA]</scope>
    <source>
        <strain evidence="6 7">DSM 106739</strain>
    </source>
</reference>
<organism evidence="6 7">
    <name type="scientific">Niveibacterium umoris</name>
    <dbReference type="NCBI Taxonomy" id="1193620"/>
    <lineage>
        <taxon>Bacteria</taxon>
        <taxon>Pseudomonadati</taxon>
        <taxon>Pseudomonadota</taxon>
        <taxon>Betaproteobacteria</taxon>
        <taxon>Rhodocyclales</taxon>
        <taxon>Rhodocyclaceae</taxon>
        <taxon>Niveibacterium</taxon>
    </lineage>
</organism>
<name>A0A840BJG4_9RHOO</name>
<dbReference type="GO" id="GO:0005829">
    <property type="term" value="C:cytosol"/>
    <property type="evidence" value="ECO:0007669"/>
    <property type="project" value="TreeGrafter"/>
</dbReference>
<evidence type="ECO:0000256" key="1">
    <source>
        <dbReference type="ARBA" id="ARBA00022676"/>
    </source>
</evidence>
<dbReference type="PANTHER" id="PTHR30160:SF7">
    <property type="entry name" value="ADP-HEPTOSE--LPS HEPTOSYLTRANSFERASE 2"/>
    <property type="match status" value="1"/>
</dbReference>
<dbReference type="InterPro" id="IPR011910">
    <property type="entry name" value="RfaF"/>
</dbReference>
<dbReference type="EMBL" id="JACIET010000001">
    <property type="protein sequence ID" value="MBB4011046.1"/>
    <property type="molecule type" value="Genomic_DNA"/>
</dbReference>
<proteinExistence type="inferred from homology"/>
<gene>
    <name evidence="6" type="ORF">GGR36_000354</name>
</gene>
<evidence type="ECO:0000256" key="4">
    <source>
        <dbReference type="ARBA" id="ARBA00044042"/>
    </source>
</evidence>
<sequence>MTRILIVTPNWIGDCVAAQPLFMRLAQRRPDAVIDALAPPWVAPALQAMPQIRKVISNPFGHGAFDPVGRWKLARSLAGEYDEAYVLPNSWKSALIPLFAGIPVRVGFVGEARYGVINRAHCLDKQALPLQVERYAQLAEAPGQALQRPLPNPELAREPAAIAATLAKYGLAAEPRPVVFCPGAEYGPAKRWPEKHYAELARRLASQGQPVWILGSKKDAPVSAAIVQQSGGAALDLCGRTSLGEAISLIAHARYAVTNDSGLMHVAAALGTPLVALFGSSSPNYTPPLSEQAAVIWLKLPCSPCFKRECPLGHLDCLNKITPDSVEEQARKLLAQGGHA</sequence>
<dbReference type="GO" id="GO:0009244">
    <property type="term" value="P:lipopolysaccharide core region biosynthetic process"/>
    <property type="evidence" value="ECO:0007669"/>
    <property type="project" value="TreeGrafter"/>
</dbReference>
<dbReference type="RefSeq" id="WP_183631277.1">
    <property type="nucleotide sequence ID" value="NZ_BAABLE010000011.1"/>
</dbReference>
<keyword evidence="2 6" id="KW-0808">Transferase</keyword>
<evidence type="ECO:0000256" key="2">
    <source>
        <dbReference type="ARBA" id="ARBA00022679"/>
    </source>
</evidence>
<dbReference type="EC" id="2.4.99.24" evidence="4"/>
<comment type="caution">
    <text evidence="6">The sequence shown here is derived from an EMBL/GenBank/DDBJ whole genome shotgun (WGS) entry which is preliminary data.</text>
</comment>
<evidence type="ECO:0000256" key="5">
    <source>
        <dbReference type="ARBA" id="ARBA00047503"/>
    </source>
</evidence>
<dbReference type="InterPro" id="IPR051199">
    <property type="entry name" value="LPS_LOS_Heptosyltrfase"/>
</dbReference>
<keyword evidence="7" id="KW-1185">Reference proteome</keyword>
<dbReference type="InterPro" id="IPR002201">
    <property type="entry name" value="Glyco_trans_9"/>
</dbReference>
<dbReference type="Gene3D" id="3.40.50.2000">
    <property type="entry name" value="Glycogen Phosphorylase B"/>
    <property type="match status" value="2"/>
</dbReference>
<dbReference type="AlphaFoldDB" id="A0A840BJG4"/>
<comment type="similarity">
    <text evidence="3">Belongs to the glycosyltransferase 9 family.</text>
</comment>
<dbReference type="NCBIfam" id="TIGR02195">
    <property type="entry name" value="heptsyl_trn_II"/>
    <property type="match status" value="1"/>
</dbReference>
<dbReference type="GO" id="GO:0008713">
    <property type="term" value="F:ADP-heptose-lipopolysaccharide heptosyltransferase activity"/>
    <property type="evidence" value="ECO:0007669"/>
    <property type="project" value="UniProtKB-EC"/>
</dbReference>
<dbReference type="CDD" id="cd03789">
    <property type="entry name" value="GT9_LPS_heptosyltransferase"/>
    <property type="match status" value="1"/>
</dbReference>
<protein>
    <recommendedName>
        <fullName evidence="4">lipopolysaccharide heptosyltransferase II</fullName>
        <ecNumber evidence="4">2.4.99.24</ecNumber>
    </recommendedName>
</protein>
<dbReference type="FunFam" id="3.40.50.2000:FF:000023">
    <property type="entry name" value="ADP-heptose--LPS heptosyltransferase II"/>
    <property type="match status" value="1"/>
</dbReference>
<evidence type="ECO:0000313" key="7">
    <source>
        <dbReference type="Proteomes" id="UP000561045"/>
    </source>
</evidence>
<keyword evidence="1 6" id="KW-0328">Glycosyltransferase</keyword>
<comment type="catalytic activity">
    <reaction evidence="5">
        <text>an L-alpha-D-Hep-(1-&gt;5)-[alpha-Kdo-(2-&gt;4)]-alpha-Kdo-(2-&gt;6)-lipid A + ADP-L-glycero-beta-D-manno-heptose = an L-alpha-D-Hep-(1-&gt;3)-L-alpha-D-Hep-(1-&gt;5)-[alpha-Kdo-(2-&gt;4)]-alpha-Kdo-(2-&gt;6)-lipid A + ADP + H(+)</text>
        <dbReference type="Rhea" id="RHEA:74071"/>
        <dbReference type="ChEBI" id="CHEBI:15378"/>
        <dbReference type="ChEBI" id="CHEBI:61506"/>
        <dbReference type="ChEBI" id="CHEBI:193068"/>
        <dbReference type="ChEBI" id="CHEBI:193069"/>
        <dbReference type="ChEBI" id="CHEBI:456216"/>
        <dbReference type="EC" id="2.4.99.24"/>
    </reaction>
</comment>
<evidence type="ECO:0000256" key="3">
    <source>
        <dbReference type="ARBA" id="ARBA00043995"/>
    </source>
</evidence>
<dbReference type="PANTHER" id="PTHR30160">
    <property type="entry name" value="TETRAACYLDISACCHARIDE 4'-KINASE-RELATED"/>
    <property type="match status" value="1"/>
</dbReference>
<dbReference type="Pfam" id="PF01075">
    <property type="entry name" value="Glyco_transf_9"/>
    <property type="match status" value="1"/>
</dbReference>